<accession>A0A8S0VAA4</accession>
<evidence type="ECO:0000313" key="2">
    <source>
        <dbReference type="Proteomes" id="UP000594638"/>
    </source>
</evidence>
<dbReference type="Gramene" id="OE9A107334T1">
    <property type="protein sequence ID" value="OE9A107334C1"/>
    <property type="gene ID" value="OE9A107334"/>
</dbReference>
<keyword evidence="2" id="KW-1185">Reference proteome</keyword>
<comment type="caution">
    <text evidence="1">The sequence shown here is derived from an EMBL/GenBank/DDBJ whole genome shotgun (WGS) entry which is preliminary data.</text>
</comment>
<dbReference type="Proteomes" id="UP000594638">
    <property type="component" value="Unassembled WGS sequence"/>
</dbReference>
<dbReference type="AlphaFoldDB" id="A0A8S0VAA4"/>
<proteinExistence type="predicted"/>
<sequence>MEEAGRPKYQTHSLHFDEFGYLDWLAAQVGEPGMDEGLKEIFRTLFKFFADKGWAGFRELFLENCL</sequence>
<organism evidence="1 2">
    <name type="scientific">Olea europaea subsp. europaea</name>
    <dbReference type="NCBI Taxonomy" id="158383"/>
    <lineage>
        <taxon>Eukaryota</taxon>
        <taxon>Viridiplantae</taxon>
        <taxon>Streptophyta</taxon>
        <taxon>Embryophyta</taxon>
        <taxon>Tracheophyta</taxon>
        <taxon>Spermatophyta</taxon>
        <taxon>Magnoliopsida</taxon>
        <taxon>eudicotyledons</taxon>
        <taxon>Gunneridae</taxon>
        <taxon>Pentapetalae</taxon>
        <taxon>asterids</taxon>
        <taxon>lamiids</taxon>
        <taxon>Lamiales</taxon>
        <taxon>Oleaceae</taxon>
        <taxon>Oleeae</taxon>
        <taxon>Olea</taxon>
    </lineage>
</organism>
<evidence type="ECO:0000313" key="1">
    <source>
        <dbReference type="EMBL" id="CAA3028666.1"/>
    </source>
</evidence>
<gene>
    <name evidence="1" type="ORF">OLEA9_A107334</name>
</gene>
<reference evidence="1 2" key="1">
    <citation type="submission" date="2019-12" db="EMBL/GenBank/DDBJ databases">
        <authorList>
            <person name="Alioto T."/>
            <person name="Alioto T."/>
            <person name="Gomez Garrido J."/>
        </authorList>
    </citation>
    <scope>NUCLEOTIDE SEQUENCE [LARGE SCALE GENOMIC DNA]</scope>
</reference>
<dbReference type="EMBL" id="CACTIH010009265">
    <property type="protein sequence ID" value="CAA3028666.1"/>
    <property type="molecule type" value="Genomic_DNA"/>
</dbReference>
<protein>
    <submittedName>
        <fullName evidence="1">Probable Histone-lysine N-methyltransferase ATXR5</fullName>
    </submittedName>
</protein>
<name>A0A8S0VAA4_OLEEU</name>